<accession>A0A510DXC5</accession>
<dbReference type="EMBL" id="AP018930">
    <property type="protein sequence ID" value="BBG27639.1"/>
    <property type="molecule type" value="Genomic_DNA"/>
</dbReference>
<name>A0A510DXC5_9CREN</name>
<dbReference type="Proteomes" id="UP000322983">
    <property type="component" value="Chromosome"/>
</dbReference>
<keyword evidence="3" id="KW-1185">Reference proteome</keyword>
<organism evidence="1 3">
    <name type="scientific">Sulfuracidifex tepidarius</name>
    <dbReference type="NCBI Taxonomy" id="1294262"/>
    <lineage>
        <taxon>Archaea</taxon>
        <taxon>Thermoproteota</taxon>
        <taxon>Thermoprotei</taxon>
        <taxon>Sulfolobales</taxon>
        <taxon>Sulfolobaceae</taxon>
        <taxon>Sulfuracidifex</taxon>
    </lineage>
</organism>
<gene>
    <name evidence="1" type="ORF">IC006_2189</name>
    <name evidence="2" type="ORF">IC007_2193</name>
</gene>
<reference evidence="1 3" key="2">
    <citation type="journal article" date="2020" name="Int. J. Syst. Evol. Microbiol.">
        <title>Sulfuracidifex tepidarius gen. nov., sp. nov. and transfer of Sulfolobus metallicus Huber and Stetter 1992 to the genus Sulfuracidifex as Sulfuracidifex metallicus comb. nov.</title>
        <authorList>
            <person name="Itoh T."/>
            <person name="Miura T."/>
            <person name="Sakai H.D."/>
            <person name="Kato S."/>
            <person name="Ohkuma M."/>
            <person name="Takashina T."/>
        </authorList>
    </citation>
    <scope>NUCLEOTIDE SEQUENCE [LARGE SCALE GENOMIC DNA]</scope>
    <source>
        <strain evidence="1 3">IC-006</strain>
        <strain evidence="2">IC-007</strain>
    </source>
</reference>
<evidence type="ECO:0000313" key="1">
    <source>
        <dbReference type="EMBL" id="BBG24855.1"/>
    </source>
</evidence>
<evidence type="ECO:0000313" key="3">
    <source>
        <dbReference type="Proteomes" id="UP000322983"/>
    </source>
</evidence>
<dbReference type="EMBL" id="AP018929">
    <property type="protein sequence ID" value="BBG24855.1"/>
    <property type="molecule type" value="Genomic_DNA"/>
</dbReference>
<dbReference type="AlphaFoldDB" id="A0A510DXC5"/>
<evidence type="ECO:0000313" key="4">
    <source>
        <dbReference type="Proteomes" id="UP000325030"/>
    </source>
</evidence>
<proteinExistence type="predicted"/>
<dbReference type="KEGG" id="step:IC006_2189"/>
<accession>A0A510E582</accession>
<protein>
    <submittedName>
        <fullName evidence="1">Uncharacterized protein</fullName>
    </submittedName>
</protein>
<reference evidence="4" key="1">
    <citation type="submission" date="2018-09" db="EMBL/GenBank/DDBJ databases">
        <title>Complete Genome Sequencing of Sulfolobus sp. JCM 16834.</title>
        <authorList>
            <person name="Kato S."/>
            <person name="Itoh T."/>
            <person name="Ohkuma M."/>
        </authorList>
    </citation>
    <scope>NUCLEOTIDE SEQUENCE [LARGE SCALE GENOMIC DNA]</scope>
    <source>
        <strain evidence="4">IC-007</strain>
    </source>
</reference>
<dbReference type="Proteomes" id="UP000325030">
    <property type="component" value="Chromosome"/>
</dbReference>
<evidence type="ECO:0000313" key="2">
    <source>
        <dbReference type="EMBL" id="BBG27639.1"/>
    </source>
</evidence>
<sequence>MCIFFTDKIERPLNADKIVILKMKEFSKLGRENVIKVIARERPSEMSKSYYYFTLNKLKSLGLMRDNSISFKATIPITGDYSHLKGILYVTENKNLIYINLEVENGTHCVNCALKESCLYAVKTIAKETDIKLRRENIRQAWEELIEEAWRRVVENSVSMNVPVSQTDLVKESS</sequence>
<dbReference type="STRING" id="1294262.GCA_001316085_02293"/>